<organism evidence="2 3">
    <name type="scientific">Streptodolium elevatio</name>
    <dbReference type="NCBI Taxonomy" id="3157996"/>
    <lineage>
        <taxon>Bacteria</taxon>
        <taxon>Bacillati</taxon>
        <taxon>Actinomycetota</taxon>
        <taxon>Actinomycetes</taxon>
        <taxon>Kitasatosporales</taxon>
        <taxon>Streptomycetaceae</taxon>
        <taxon>Streptodolium</taxon>
    </lineage>
</organism>
<dbReference type="Proteomes" id="UP001551482">
    <property type="component" value="Unassembled WGS sequence"/>
</dbReference>
<dbReference type="EMBL" id="JBEZFP010000054">
    <property type="protein sequence ID" value="MEU8135992.1"/>
    <property type="molecule type" value="Genomic_DNA"/>
</dbReference>
<evidence type="ECO:0000313" key="2">
    <source>
        <dbReference type="EMBL" id="MEU8135992.1"/>
    </source>
</evidence>
<name>A0ABV3DJQ1_9ACTN</name>
<sequence>MTVVGAFGHGGGAPPSTGAHARWRESTRSAVHECLTAFLDGKRADAADAVAAEPPP</sequence>
<evidence type="ECO:0000256" key="1">
    <source>
        <dbReference type="SAM" id="MobiDB-lite"/>
    </source>
</evidence>
<comment type="caution">
    <text evidence="2">The sequence shown here is derived from an EMBL/GenBank/DDBJ whole genome shotgun (WGS) entry which is preliminary data.</text>
</comment>
<feature type="region of interest" description="Disordered" evidence="1">
    <location>
        <begin position="1"/>
        <end position="25"/>
    </location>
</feature>
<accession>A0ABV3DJQ1</accession>
<keyword evidence="3" id="KW-1185">Reference proteome</keyword>
<proteinExistence type="predicted"/>
<reference evidence="2 3" key="1">
    <citation type="submission" date="2024-06" db="EMBL/GenBank/DDBJ databases">
        <title>The Natural Products Discovery Center: Release of the First 8490 Sequenced Strains for Exploring Actinobacteria Biosynthetic Diversity.</title>
        <authorList>
            <person name="Kalkreuter E."/>
            <person name="Kautsar S.A."/>
            <person name="Yang D."/>
            <person name="Bader C.D."/>
            <person name="Teijaro C.N."/>
            <person name="Fluegel L."/>
            <person name="Davis C.M."/>
            <person name="Simpson J.R."/>
            <person name="Lauterbach L."/>
            <person name="Steele A.D."/>
            <person name="Gui C."/>
            <person name="Meng S."/>
            <person name="Li G."/>
            <person name="Viehrig K."/>
            <person name="Ye F."/>
            <person name="Su P."/>
            <person name="Kiefer A.F."/>
            <person name="Nichols A."/>
            <person name="Cepeda A.J."/>
            <person name="Yan W."/>
            <person name="Fan B."/>
            <person name="Jiang Y."/>
            <person name="Adhikari A."/>
            <person name="Zheng C.-J."/>
            <person name="Schuster L."/>
            <person name="Cowan T.M."/>
            <person name="Smanski M.J."/>
            <person name="Chevrette M.G."/>
            <person name="De Carvalho L.P.S."/>
            <person name="Shen B."/>
        </authorList>
    </citation>
    <scope>NUCLEOTIDE SEQUENCE [LARGE SCALE GENOMIC DNA]</scope>
    <source>
        <strain evidence="2 3">NPDC048946</strain>
    </source>
</reference>
<dbReference type="RefSeq" id="WP_358356179.1">
    <property type="nucleotide sequence ID" value="NZ_JBEZFP010000054.1"/>
</dbReference>
<protein>
    <submittedName>
        <fullName evidence="2">Uncharacterized protein</fullName>
    </submittedName>
</protein>
<gene>
    <name evidence="2" type="ORF">AB0C36_21055</name>
</gene>
<evidence type="ECO:0000313" key="3">
    <source>
        <dbReference type="Proteomes" id="UP001551482"/>
    </source>
</evidence>